<dbReference type="RefSeq" id="XP_029224565.1">
    <property type="nucleotide sequence ID" value="XM_029375325.1"/>
</dbReference>
<evidence type="ECO:0000256" key="1">
    <source>
        <dbReference type="SAM" id="MobiDB-lite"/>
    </source>
</evidence>
<reference evidence="2 3" key="1">
    <citation type="journal article" date="2018" name="BMC Genomics">
        <title>Genomic comparison of Trypanosoma conorhini and Trypanosoma rangeli to Trypanosoma cruzi strains of high and low virulence.</title>
        <authorList>
            <person name="Bradwell K.R."/>
            <person name="Koparde V.N."/>
            <person name="Matveyev A.V."/>
            <person name="Serrano M.G."/>
            <person name="Alves J.M."/>
            <person name="Parikh H."/>
            <person name="Huang B."/>
            <person name="Lee V."/>
            <person name="Espinosa-Alvarez O."/>
            <person name="Ortiz P.A."/>
            <person name="Costa-Martins A.G."/>
            <person name="Teixeira M.M."/>
            <person name="Buck G.A."/>
        </authorList>
    </citation>
    <scope>NUCLEOTIDE SEQUENCE [LARGE SCALE GENOMIC DNA]</scope>
    <source>
        <strain evidence="2 3">025E</strain>
    </source>
</reference>
<sequence>MELAGALTAAKTPLARAIFLMMSAIHGGDAGDKKTWSCCYANRSTAASPSATEGWRTLQKEDGGATPVVEMHYRLGDTGDSMVKVKWVPMDDTHLVLILQNQNDPAVSRLPVSVSFCTEDEPLASGLCGTTQWTAETAQAAVARLRPALFDYITRQQDRSCLSNNNTGGGGGSGGGGENGTTLSTAETQRQATESRQEYIPAAPCPPGPQGVTRPMFAGTGPRPPGFRYGEGDLVPGGSLSPGGIPGGGMMLDPSAFHGSGVMPARYDPMFPGDVPDGRGLRGPGGGRAFPGEPDPDNFTPPGGPAFRMGFGPGKAGGVGGVGGGVPPPFL</sequence>
<dbReference type="GeneID" id="40322087"/>
<organism evidence="2 3">
    <name type="scientific">Trypanosoma conorhini</name>
    <dbReference type="NCBI Taxonomy" id="83891"/>
    <lineage>
        <taxon>Eukaryota</taxon>
        <taxon>Discoba</taxon>
        <taxon>Euglenozoa</taxon>
        <taxon>Kinetoplastea</taxon>
        <taxon>Metakinetoplastina</taxon>
        <taxon>Trypanosomatida</taxon>
        <taxon>Trypanosomatidae</taxon>
        <taxon>Trypanosoma</taxon>
    </lineage>
</organism>
<name>A0A422N993_9TRYP</name>
<dbReference type="Proteomes" id="UP000284403">
    <property type="component" value="Unassembled WGS sequence"/>
</dbReference>
<feature type="compositionally biased region" description="Gly residues" evidence="1">
    <location>
        <begin position="167"/>
        <end position="179"/>
    </location>
</feature>
<evidence type="ECO:0000313" key="2">
    <source>
        <dbReference type="EMBL" id="RNF02006.1"/>
    </source>
</evidence>
<dbReference type="OrthoDB" id="251656at2759"/>
<protein>
    <submittedName>
        <fullName evidence="2">Uncharacterized protein</fullName>
    </submittedName>
</protein>
<gene>
    <name evidence="2" type="ORF">Tco025E_08476</name>
</gene>
<dbReference type="EMBL" id="MKKU01000795">
    <property type="protein sequence ID" value="RNF02006.1"/>
    <property type="molecule type" value="Genomic_DNA"/>
</dbReference>
<feature type="region of interest" description="Disordered" evidence="1">
    <location>
        <begin position="160"/>
        <end position="210"/>
    </location>
</feature>
<accession>A0A422N993</accession>
<proteinExistence type="predicted"/>
<comment type="caution">
    <text evidence="2">The sequence shown here is derived from an EMBL/GenBank/DDBJ whole genome shotgun (WGS) entry which is preliminary data.</text>
</comment>
<keyword evidence="3" id="KW-1185">Reference proteome</keyword>
<dbReference type="AlphaFoldDB" id="A0A422N993"/>
<evidence type="ECO:0000313" key="3">
    <source>
        <dbReference type="Proteomes" id="UP000284403"/>
    </source>
</evidence>